<feature type="domain" description="PGF-CTERM archaeal protein-sorting signal" evidence="4">
    <location>
        <begin position="413"/>
        <end position="434"/>
    </location>
</feature>
<evidence type="ECO:0000256" key="1">
    <source>
        <dbReference type="ARBA" id="ARBA00022729"/>
    </source>
</evidence>
<organism evidence="5 6">
    <name type="scientific">Methanolapillus ohkumae</name>
    <dbReference type="NCBI Taxonomy" id="3028298"/>
    <lineage>
        <taxon>Archaea</taxon>
        <taxon>Methanobacteriati</taxon>
        <taxon>Methanobacteriota</taxon>
        <taxon>Stenosarchaea group</taxon>
        <taxon>Methanomicrobia</taxon>
        <taxon>Methanosarcinales</taxon>
        <taxon>Methanosarcinaceae</taxon>
        <taxon>Methanolapillus</taxon>
    </lineage>
</organism>
<feature type="transmembrane region" description="Helical" evidence="2">
    <location>
        <begin position="413"/>
        <end position="432"/>
    </location>
</feature>
<feature type="domain" description="GLUG" evidence="3">
    <location>
        <begin position="164"/>
        <end position="185"/>
    </location>
</feature>
<evidence type="ECO:0000259" key="4">
    <source>
        <dbReference type="Pfam" id="PF18204"/>
    </source>
</evidence>
<dbReference type="GeneID" id="89229016"/>
<evidence type="ECO:0000259" key="3">
    <source>
        <dbReference type="Pfam" id="PF07581"/>
    </source>
</evidence>
<dbReference type="Proteomes" id="UP001304970">
    <property type="component" value="Chromosome"/>
</dbReference>
<keyword evidence="2" id="KW-0812">Transmembrane</keyword>
<dbReference type="InterPro" id="IPR026371">
    <property type="entry name" value="PGF_CTERM"/>
</dbReference>
<evidence type="ECO:0008006" key="7">
    <source>
        <dbReference type="Google" id="ProtNLM"/>
    </source>
</evidence>
<gene>
    <name evidence="5" type="ORF">MsAm2_15900</name>
</gene>
<name>A0AA96V7U7_9EURY</name>
<proteinExistence type="predicted"/>
<feature type="domain" description="GLUG" evidence="3">
    <location>
        <begin position="218"/>
        <end position="241"/>
    </location>
</feature>
<keyword evidence="1" id="KW-0732">Signal</keyword>
<dbReference type="AlphaFoldDB" id="A0AA96V7U7"/>
<protein>
    <recommendedName>
        <fullName evidence="7">GLUG domain-containing protein</fullName>
    </recommendedName>
</protein>
<evidence type="ECO:0000256" key="2">
    <source>
        <dbReference type="SAM" id="Phobius"/>
    </source>
</evidence>
<dbReference type="InterPro" id="IPR011493">
    <property type="entry name" value="GLUG"/>
</dbReference>
<keyword evidence="6" id="KW-1185">Reference proteome</keyword>
<evidence type="ECO:0000313" key="6">
    <source>
        <dbReference type="Proteomes" id="UP001304970"/>
    </source>
</evidence>
<evidence type="ECO:0000313" key="5">
    <source>
        <dbReference type="EMBL" id="WNY27778.1"/>
    </source>
</evidence>
<accession>A0AA96V7U7</accession>
<feature type="domain" description="GLUG" evidence="3">
    <location>
        <begin position="245"/>
        <end position="268"/>
    </location>
</feature>
<sequence length="437" mass="47320">MIKHLSINSVPSLMIILFIFVLCCNPVYAFSGDGNGTSENPFQITTIEQLDEIRNNLSASYILMNDLDFSDSDVWEPIGSFQEEKNFFSGQLNGNGKIIQNLSISSSKSQSSGLFGYIDQGGEVKNLGLVNPSFSGDSGVGSLVGRNYGSIQNCSAVHVKGNSNNDLGGLVGCNFGSIAGCFATGELFGENTIGGLVGANYGFINCSYAACSIEGKGYEAGGFVGNNFQGKIQNCYSNSAVIGESVVGGFAGQNYEGFIEGCYATGTVFAWQDYAGGMAGKNRGVLKDSWVLTKSVNVGSTYFESGNKKSIGRVAGINEYFYNTGSIYWANPWDGMTTNTKFRKEDPKTEYSTTVRSEDIWGNPDNWGNFGSYFWALKDFENYQLPVFDWQTESPGDASYLNPENSAEKSKSIPGFELIFGILALAGVAFVYRKMKW</sequence>
<dbReference type="RefSeq" id="WP_338097736.1">
    <property type="nucleotide sequence ID" value="NZ_CP131061.1"/>
</dbReference>
<reference evidence="5 6" key="1">
    <citation type="submission" date="2023-07" db="EMBL/GenBank/DDBJ databases">
        <title>Closed genome sequence of Methanosarcinaceae archaeon Am2.</title>
        <authorList>
            <person name="Poehlein A."/>
            <person name="Protasov E."/>
            <person name="Platt K."/>
            <person name="Reeh H."/>
            <person name="Daniel R."/>
            <person name="Brune A."/>
        </authorList>
    </citation>
    <scope>NUCLEOTIDE SEQUENCE [LARGE SCALE GENOMIC DNA]</scope>
    <source>
        <strain evidence="5 6">Am2</strain>
    </source>
</reference>
<dbReference type="Pfam" id="PF07581">
    <property type="entry name" value="Glug"/>
    <property type="match status" value="3"/>
</dbReference>
<dbReference type="Pfam" id="PF18204">
    <property type="entry name" value="PGF-CTERM"/>
    <property type="match status" value="1"/>
</dbReference>
<dbReference type="EMBL" id="CP131061">
    <property type="protein sequence ID" value="WNY27778.1"/>
    <property type="molecule type" value="Genomic_DNA"/>
</dbReference>
<keyword evidence="2" id="KW-1133">Transmembrane helix</keyword>
<keyword evidence="2" id="KW-0472">Membrane</keyword>
<dbReference type="Gene3D" id="2.160.20.110">
    <property type="match status" value="1"/>
</dbReference>